<dbReference type="EMBL" id="PREU01000005">
    <property type="protein sequence ID" value="PPA75767.1"/>
    <property type="molecule type" value="Genomic_DNA"/>
</dbReference>
<reference evidence="5 6" key="1">
    <citation type="submission" date="2018-02" db="EMBL/GenBank/DDBJ databases">
        <title>Draft Genome of Achromobacter spanius stain 6.</title>
        <authorList>
            <person name="Gunasekera T.S."/>
            <person name="Radwan O."/>
            <person name="Ruiz O.N."/>
        </authorList>
    </citation>
    <scope>NUCLEOTIDE SEQUENCE [LARGE SCALE GENOMIC DNA]</scope>
    <source>
        <strain evidence="5 6">6</strain>
    </source>
</reference>
<dbReference type="InterPro" id="IPR051081">
    <property type="entry name" value="HTH_MetalResp_TranReg"/>
</dbReference>
<dbReference type="InterPro" id="IPR036390">
    <property type="entry name" value="WH_DNA-bd_sf"/>
</dbReference>
<dbReference type="InterPro" id="IPR036388">
    <property type="entry name" value="WH-like_DNA-bd_sf"/>
</dbReference>
<keyword evidence="1" id="KW-0805">Transcription regulation</keyword>
<evidence type="ECO:0000259" key="4">
    <source>
        <dbReference type="PROSITE" id="PS50987"/>
    </source>
</evidence>
<evidence type="ECO:0000256" key="3">
    <source>
        <dbReference type="ARBA" id="ARBA00023163"/>
    </source>
</evidence>
<evidence type="ECO:0000256" key="1">
    <source>
        <dbReference type="ARBA" id="ARBA00023015"/>
    </source>
</evidence>
<dbReference type="Pfam" id="PF01022">
    <property type="entry name" value="HTH_5"/>
    <property type="match status" value="1"/>
</dbReference>
<feature type="domain" description="HTH arsR-type" evidence="4">
    <location>
        <begin position="15"/>
        <end position="119"/>
    </location>
</feature>
<dbReference type="SMART" id="SM00418">
    <property type="entry name" value="HTH_ARSR"/>
    <property type="match status" value="1"/>
</dbReference>
<evidence type="ECO:0000313" key="6">
    <source>
        <dbReference type="Proteomes" id="UP000239990"/>
    </source>
</evidence>
<dbReference type="GO" id="GO:0003677">
    <property type="term" value="F:DNA binding"/>
    <property type="evidence" value="ECO:0007669"/>
    <property type="project" value="UniProtKB-KW"/>
</dbReference>
<keyword evidence="2" id="KW-0238">DNA-binding</keyword>
<dbReference type="CDD" id="cd00090">
    <property type="entry name" value="HTH_ARSR"/>
    <property type="match status" value="1"/>
</dbReference>
<dbReference type="OrthoDB" id="9790747at2"/>
<name>A0A2S5GRN7_9BURK</name>
<organism evidence="5 6">
    <name type="scientific">Achromobacter spanius</name>
    <dbReference type="NCBI Taxonomy" id="217203"/>
    <lineage>
        <taxon>Bacteria</taxon>
        <taxon>Pseudomonadati</taxon>
        <taxon>Pseudomonadota</taxon>
        <taxon>Betaproteobacteria</taxon>
        <taxon>Burkholderiales</taxon>
        <taxon>Alcaligenaceae</taxon>
        <taxon>Achromobacter</taxon>
    </lineage>
</organism>
<gene>
    <name evidence="5" type="ORF">C4E15_13365</name>
</gene>
<dbReference type="GO" id="GO:0003700">
    <property type="term" value="F:DNA-binding transcription factor activity"/>
    <property type="evidence" value="ECO:0007669"/>
    <property type="project" value="InterPro"/>
</dbReference>
<dbReference type="PANTHER" id="PTHR33154:SF33">
    <property type="entry name" value="TRANSCRIPTIONAL REPRESSOR SDPR"/>
    <property type="match status" value="1"/>
</dbReference>
<evidence type="ECO:0000313" key="5">
    <source>
        <dbReference type="EMBL" id="PPA75767.1"/>
    </source>
</evidence>
<sequence length="119" mass="12885">MTQPASASASSAGQTGAEPGIDADAIIKALANPVRRDILAWLKTPHAYFEERPGHTFEHGVCAGHIDDRCGLSQSTVSSHLAVLQRAGLITSTKVGQWVFFRRNEVVIAAFLRQLNQDM</sequence>
<comment type="caution">
    <text evidence="5">The sequence shown here is derived from an EMBL/GenBank/DDBJ whole genome shotgun (WGS) entry which is preliminary data.</text>
</comment>
<dbReference type="PROSITE" id="PS50987">
    <property type="entry name" value="HTH_ARSR_2"/>
    <property type="match status" value="1"/>
</dbReference>
<dbReference type="SUPFAM" id="SSF46785">
    <property type="entry name" value="Winged helix' DNA-binding domain"/>
    <property type="match status" value="1"/>
</dbReference>
<dbReference type="InterPro" id="IPR011991">
    <property type="entry name" value="ArsR-like_HTH"/>
</dbReference>
<proteinExistence type="predicted"/>
<evidence type="ECO:0000256" key="2">
    <source>
        <dbReference type="ARBA" id="ARBA00023125"/>
    </source>
</evidence>
<dbReference type="Proteomes" id="UP000239990">
    <property type="component" value="Unassembled WGS sequence"/>
</dbReference>
<dbReference type="InterPro" id="IPR001845">
    <property type="entry name" value="HTH_ArsR_DNA-bd_dom"/>
</dbReference>
<dbReference type="RefSeq" id="WP_046807867.1">
    <property type="nucleotide sequence ID" value="NZ_PREU01000005.1"/>
</dbReference>
<dbReference type="PANTHER" id="PTHR33154">
    <property type="entry name" value="TRANSCRIPTIONAL REGULATOR, ARSR FAMILY"/>
    <property type="match status" value="1"/>
</dbReference>
<protein>
    <submittedName>
        <fullName evidence="5">Transcriptional regulator</fullName>
    </submittedName>
</protein>
<dbReference type="AlphaFoldDB" id="A0A2S5GRN7"/>
<accession>A0A2S5GRN7</accession>
<dbReference type="Gene3D" id="1.10.10.10">
    <property type="entry name" value="Winged helix-like DNA-binding domain superfamily/Winged helix DNA-binding domain"/>
    <property type="match status" value="1"/>
</dbReference>
<keyword evidence="3" id="KW-0804">Transcription</keyword>